<dbReference type="EMBL" id="CAXDID020000375">
    <property type="protein sequence ID" value="CAL6083915.1"/>
    <property type="molecule type" value="Genomic_DNA"/>
</dbReference>
<comment type="caution">
    <text evidence="1">The sequence shown here is derived from an EMBL/GenBank/DDBJ whole genome shotgun (WGS) entry which is preliminary data.</text>
</comment>
<dbReference type="AlphaFoldDB" id="A0AA86QW11"/>
<keyword evidence="3" id="KW-1185">Reference proteome</keyword>
<sequence length="344" mass="40151">MEIKLNITFNTLVISIKPQKQSQNEIKSHEQYIGLQYDCVKVRGIKQLFSLNSIDMYITKTNSVCLNDCFINLDQLQGQFKNMTFKDCTFSGKTTRNFKTDTLVLESKFELQQFTSSCFDILDIVILDKKAMIDFQGFDKVSKLNSLVICNLDFNSKIIQGFWSTVQLKNCKFSGTFNSNFSCNELIYHGVEGQSPFSDYVEIKINKIQLHLIRVSDFKPNQFKAKQVNIHFHNCCVNLKKLQGSYNKLEFKSCWFEFMSVYPISCQELVFDNCYMNKNRIQCFKAHKCIVRNVYQYDYHITAFPLVNEVEVDNAYISLTNQSTIKKINIETFIIIKFVLFNVK</sequence>
<evidence type="ECO:0000313" key="2">
    <source>
        <dbReference type="EMBL" id="CAL6083915.1"/>
    </source>
</evidence>
<name>A0AA86QW11_9EUKA</name>
<dbReference type="EMBL" id="CATOUU010000993">
    <property type="protein sequence ID" value="CAI9965670.1"/>
    <property type="molecule type" value="Genomic_DNA"/>
</dbReference>
<proteinExistence type="predicted"/>
<organism evidence="1">
    <name type="scientific">Hexamita inflata</name>
    <dbReference type="NCBI Taxonomy" id="28002"/>
    <lineage>
        <taxon>Eukaryota</taxon>
        <taxon>Metamonada</taxon>
        <taxon>Diplomonadida</taxon>
        <taxon>Hexamitidae</taxon>
        <taxon>Hexamitinae</taxon>
        <taxon>Hexamita</taxon>
    </lineage>
</organism>
<protein>
    <submittedName>
        <fullName evidence="2">Hypothetical_protein</fullName>
    </submittedName>
</protein>
<reference evidence="1" key="1">
    <citation type="submission" date="2023-06" db="EMBL/GenBank/DDBJ databases">
        <authorList>
            <person name="Kurt Z."/>
        </authorList>
    </citation>
    <scope>NUCLEOTIDE SEQUENCE</scope>
</reference>
<evidence type="ECO:0000313" key="1">
    <source>
        <dbReference type="EMBL" id="CAI9965670.1"/>
    </source>
</evidence>
<dbReference type="Proteomes" id="UP001642409">
    <property type="component" value="Unassembled WGS sequence"/>
</dbReference>
<accession>A0AA86QW11</accession>
<evidence type="ECO:0000313" key="3">
    <source>
        <dbReference type="Proteomes" id="UP001642409"/>
    </source>
</evidence>
<reference evidence="2 3" key="2">
    <citation type="submission" date="2024-07" db="EMBL/GenBank/DDBJ databases">
        <authorList>
            <person name="Akdeniz Z."/>
        </authorList>
    </citation>
    <scope>NUCLEOTIDE SEQUENCE [LARGE SCALE GENOMIC DNA]</scope>
</reference>
<gene>
    <name evidence="1" type="ORF">HINF_LOCUS53315</name>
    <name evidence="2" type="ORF">HINF_LOCUS61953</name>
</gene>